<evidence type="ECO:0000313" key="2">
    <source>
        <dbReference type="Proteomes" id="UP000006514"/>
    </source>
</evidence>
<evidence type="ECO:0000313" key="1">
    <source>
        <dbReference type="EMBL" id="EJD35143.1"/>
    </source>
</evidence>
<dbReference type="InParanoid" id="J0WR48"/>
<dbReference type="KEGG" id="adl:AURDEDRAFT_175776"/>
<reference evidence="2" key="1">
    <citation type="journal article" date="2012" name="Science">
        <title>The Paleozoic origin of enzymatic lignin decomposition reconstructed from 31 fungal genomes.</title>
        <authorList>
            <person name="Floudas D."/>
            <person name="Binder M."/>
            <person name="Riley R."/>
            <person name="Barry K."/>
            <person name="Blanchette R.A."/>
            <person name="Henrissat B."/>
            <person name="Martinez A.T."/>
            <person name="Otillar R."/>
            <person name="Spatafora J.W."/>
            <person name="Yadav J.S."/>
            <person name="Aerts A."/>
            <person name="Benoit I."/>
            <person name="Boyd A."/>
            <person name="Carlson A."/>
            <person name="Copeland A."/>
            <person name="Coutinho P.M."/>
            <person name="de Vries R.P."/>
            <person name="Ferreira P."/>
            <person name="Findley K."/>
            <person name="Foster B."/>
            <person name="Gaskell J."/>
            <person name="Glotzer D."/>
            <person name="Gorecki P."/>
            <person name="Heitman J."/>
            <person name="Hesse C."/>
            <person name="Hori C."/>
            <person name="Igarashi K."/>
            <person name="Jurgens J.A."/>
            <person name="Kallen N."/>
            <person name="Kersten P."/>
            <person name="Kohler A."/>
            <person name="Kuees U."/>
            <person name="Kumar T.K.A."/>
            <person name="Kuo A."/>
            <person name="LaButti K."/>
            <person name="Larrondo L.F."/>
            <person name="Lindquist E."/>
            <person name="Ling A."/>
            <person name="Lombard V."/>
            <person name="Lucas S."/>
            <person name="Lundell T."/>
            <person name="Martin R."/>
            <person name="McLaughlin D.J."/>
            <person name="Morgenstern I."/>
            <person name="Morin E."/>
            <person name="Murat C."/>
            <person name="Nagy L.G."/>
            <person name="Nolan M."/>
            <person name="Ohm R.A."/>
            <person name="Patyshakuliyeva A."/>
            <person name="Rokas A."/>
            <person name="Ruiz-Duenas F.J."/>
            <person name="Sabat G."/>
            <person name="Salamov A."/>
            <person name="Samejima M."/>
            <person name="Schmutz J."/>
            <person name="Slot J.C."/>
            <person name="St John F."/>
            <person name="Stenlid J."/>
            <person name="Sun H."/>
            <person name="Sun S."/>
            <person name="Syed K."/>
            <person name="Tsang A."/>
            <person name="Wiebenga A."/>
            <person name="Young D."/>
            <person name="Pisabarro A."/>
            <person name="Eastwood D.C."/>
            <person name="Martin F."/>
            <person name="Cullen D."/>
            <person name="Grigoriev I.V."/>
            <person name="Hibbett D.S."/>
        </authorList>
    </citation>
    <scope>NUCLEOTIDE SEQUENCE [LARGE SCALE GENOMIC DNA]</scope>
    <source>
        <strain evidence="2">TFB10046</strain>
    </source>
</reference>
<dbReference type="AlphaFoldDB" id="J0WR48"/>
<name>J0WR48_AURST</name>
<accession>J0WR48</accession>
<gene>
    <name evidence="1" type="ORF">AURDEDRAFT_175776</name>
</gene>
<proteinExistence type="predicted"/>
<protein>
    <submittedName>
        <fullName evidence="1">Uncharacterized protein</fullName>
    </submittedName>
</protein>
<dbReference type="EMBL" id="JH687902">
    <property type="protein sequence ID" value="EJD35143.1"/>
    <property type="molecule type" value="Genomic_DNA"/>
</dbReference>
<sequence>MSTTSDTPLKDTPLIASLLSPLVIYIRSAQLPDSDLNRHISIRSTRTKCIRTFRGSQSWDLRNVLEYLHKADDVRCDVGLLELLLYHCIGRTLPALRVLHIICPSLSSGLHLWTPAGVYLWGIHCPLLDEVQLHSRDGLRVEAAQLVRLVRDILPHRERRPRLQVCGPITWRERDAAERLNEAFDYIEHRPFDAFILACYPQK</sequence>
<dbReference type="Proteomes" id="UP000006514">
    <property type="component" value="Unassembled WGS sequence"/>
</dbReference>
<keyword evidence="2" id="KW-1185">Reference proteome</keyword>
<organism evidence="1 2">
    <name type="scientific">Auricularia subglabra (strain TFB-10046 / SS5)</name>
    <name type="common">White-rot fungus</name>
    <name type="synonym">Auricularia delicata (strain TFB10046)</name>
    <dbReference type="NCBI Taxonomy" id="717982"/>
    <lineage>
        <taxon>Eukaryota</taxon>
        <taxon>Fungi</taxon>
        <taxon>Dikarya</taxon>
        <taxon>Basidiomycota</taxon>
        <taxon>Agaricomycotina</taxon>
        <taxon>Agaricomycetes</taxon>
        <taxon>Auriculariales</taxon>
        <taxon>Auriculariaceae</taxon>
        <taxon>Auricularia</taxon>
    </lineage>
</organism>